<keyword evidence="6 13" id="KW-0808">Transferase</keyword>
<evidence type="ECO:0000256" key="10">
    <source>
        <dbReference type="ARBA" id="ARBA00023136"/>
    </source>
</evidence>
<dbReference type="Proteomes" id="UP000320623">
    <property type="component" value="Unassembled WGS sequence"/>
</dbReference>
<organism evidence="13 14">
    <name type="scientific">Candidatus Thermokryptus mobilis</name>
    <dbReference type="NCBI Taxonomy" id="1643428"/>
    <lineage>
        <taxon>Bacteria</taxon>
        <taxon>Pseudomonadati</taxon>
        <taxon>Candidatus Kryptoniota</taxon>
        <taxon>Candidatus Thermokryptus</taxon>
    </lineage>
</organism>
<reference evidence="14" key="1">
    <citation type="submission" date="2015-11" db="EMBL/GenBank/DDBJ databases">
        <authorList>
            <person name="Varghese N."/>
        </authorList>
    </citation>
    <scope>NUCLEOTIDE SEQUENCE [LARGE SCALE GENOMIC DNA]</scope>
</reference>
<evidence type="ECO:0000256" key="1">
    <source>
        <dbReference type="ARBA" id="ARBA00001946"/>
    </source>
</evidence>
<feature type="transmembrane region" description="Helical" evidence="12">
    <location>
        <begin position="115"/>
        <end position="132"/>
    </location>
</feature>
<dbReference type="FunFam" id="1.20.120.1780:FF:000001">
    <property type="entry name" value="4-hydroxybenzoate octaprenyltransferase"/>
    <property type="match status" value="1"/>
</dbReference>
<keyword evidence="7" id="KW-0831">Ubiquinone biosynthesis</keyword>
<keyword evidence="9 12" id="KW-1133">Transmembrane helix</keyword>
<dbReference type="NCBIfam" id="TIGR01475">
    <property type="entry name" value="ubiA_other"/>
    <property type="match status" value="1"/>
</dbReference>
<evidence type="ECO:0000256" key="5">
    <source>
        <dbReference type="ARBA" id="ARBA00022519"/>
    </source>
</evidence>
<dbReference type="EMBL" id="FAOO01000010">
    <property type="protein sequence ID" value="CUU06449.1"/>
    <property type="molecule type" value="Genomic_DNA"/>
</dbReference>
<evidence type="ECO:0000313" key="14">
    <source>
        <dbReference type="Proteomes" id="UP000320623"/>
    </source>
</evidence>
<feature type="transmembrane region" description="Helical" evidence="12">
    <location>
        <begin position="89"/>
        <end position="109"/>
    </location>
</feature>
<dbReference type="GO" id="GO:0006744">
    <property type="term" value="P:ubiquinone biosynthetic process"/>
    <property type="evidence" value="ECO:0007669"/>
    <property type="project" value="UniProtKB-KW"/>
</dbReference>
<evidence type="ECO:0000256" key="3">
    <source>
        <dbReference type="ARBA" id="ARBA00005985"/>
    </source>
</evidence>
<evidence type="ECO:0000256" key="4">
    <source>
        <dbReference type="ARBA" id="ARBA00022475"/>
    </source>
</evidence>
<dbReference type="EC" id="2.5.1.39" evidence="11"/>
<comment type="similarity">
    <text evidence="3">Belongs to the UbiA prenyltransferase family.</text>
</comment>
<accession>A0A0S4N8K2</accession>
<dbReference type="RefSeq" id="WP_140945259.1">
    <property type="nucleotide sequence ID" value="NZ_FAOO01000010.1"/>
</dbReference>
<dbReference type="InterPro" id="IPR000537">
    <property type="entry name" value="UbiA_prenyltransferase"/>
</dbReference>
<name>A0A0S4N8K2_9BACT</name>
<dbReference type="Gene3D" id="1.10.357.140">
    <property type="entry name" value="UbiA prenyltransferase"/>
    <property type="match status" value="1"/>
</dbReference>
<dbReference type="Gene3D" id="1.20.120.1780">
    <property type="entry name" value="UbiA prenyltransferase"/>
    <property type="match status" value="1"/>
</dbReference>
<dbReference type="GO" id="GO:0008412">
    <property type="term" value="F:4-hydroxybenzoate polyprenyltransferase activity"/>
    <property type="evidence" value="ECO:0007669"/>
    <property type="project" value="UniProtKB-EC"/>
</dbReference>
<evidence type="ECO:0000256" key="12">
    <source>
        <dbReference type="SAM" id="Phobius"/>
    </source>
</evidence>
<feature type="transmembrane region" description="Helical" evidence="12">
    <location>
        <begin position="139"/>
        <end position="159"/>
    </location>
</feature>
<evidence type="ECO:0000256" key="6">
    <source>
        <dbReference type="ARBA" id="ARBA00022679"/>
    </source>
</evidence>
<comment type="subcellular location">
    <subcellularLocation>
        <location evidence="2">Membrane</location>
        <topology evidence="2">Multi-pass membrane protein</topology>
    </subcellularLocation>
</comment>
<dbReference type="Pfam" id="PF01040">
    <property type="entry name" value="UbiA"/>
    <property type="match status" value="1"/>
</dbReference>
<keyword evidence="10 12" id="KW-0472">Membrane</keyword>
<dbReference type="PANTHER" id="PTHR11048">
    <property type="entry name" value="PRENYLTRANSFERASES"/>
    <property type="match status" value="1"/>
</dbReference>
<feature type="transmembrane region" description="Helical" evidence="12">
    <location>
        <begin position="266"/>
        <end position="285"/>
    </location>
</feature>
<sequence length="289" mass="32513">MRVEGLIDKILTYGKMIKFSHTIFALPFALSSVVFSSIFYKVTLEKLFWILVAMVSARSSAMGFNRVVDKDIDALNPRTKDRELPSGKISIAEAVIFISISSVLFIFSAYKLNKLCFYLSPVALAVIFFYSFTKRFTWFSHLFLGISLGLAPVGAWLAIAGKFELPPIVLGFAVLTWISASDIIYSCQDYEFDKKFGLYSIPQKFGIKNALKISSLIHAVAFVLFLSLKFLLNLGGIYTVGLFIIAIFLIYQHLIVKPNDLSRINFAFNNMNALVSTTYFAFSAFEVMF</sequence>
<keyword evidence="14" id="KW-1185">Reference proteome</keyword>
<evidence type="ECO:0000256" key="7">
    <source>
        <dbReference type="ARBA" id="ARBA00022688"/>
    </source>
</evidence>
<gene>
    <name evidence="13" type="ORF">JGI1_01516</name>
</gene>
<dbReference type="InterPro" id="IPR039653">
    <property type="entry name" value="Prenyltransferase"/>
</dbReference>
<dbReference type="FunFam" id="1.10.357.140:FF:000008">
    <property type="entry name" value="4-hydroxybenzoate octaprenyltransferase"/>
    <property type="match status" value="1"/>
</dbReference>
<evidence type="ECO:0000256" key="8">
    <source>
        <dbReference type="ARBA" id="ARBA00022692"/>
    </source>
</evidence>
<evidence type="ECO:0000256" key="2">
    <source>
        <dbReference type="ARBA" id="ARBA00004141"/>
    </source>
</evidence>
<evidence type="ECO:0000313" key="13">
    <source>
        <dbReference type="EMBL" id="CUU06449.1"/>
    </source>
</evidence>
<dbReference type="InterPro" id="IPR006371">
    <property type="entry name" value="Polyprenyltransferase_UbiA-li"/>
</dbReference>
<dbReference type="AlphaFoldDB" id="A0A0S4N8K2"/>
<evidence type="ECO:0000256" key="9">
    <source>
        <dbReference type="ARBA" id="ARBA00022989"/>
    </source>
</evidence>
<dbReference type="InterPro" id="IPR044878">
    <property type="entry name" value="UbiA_sf"/>
</dbReference>
<protein>
    <recommendedName>
        <fullName evidence="11">4-hydroxybenzoate polyprenyltransferase</fullName>
        <ecNumber evidence="11">2.5.1.39</ecNumber>
    </recommendedName>
</protein>
<keyword evidence="4" id="KW-1003">Cell membrane</keyword>
<dbReference type="STRING" id="1643428.GCA_001442855_01483"/>
<dbReference type="CDD" id="cd13959">
    <property type="entry name" value="PT_UbiA_COQ2"/>
    <property type="match status" value="1"/>
</dbReference>
<feature type="transmembrane region" description="Helical" evidence="12">
    <location>
        <begin position="165"/>
        <end position="188"/>
    </location>
</feature>
<feature type="transmembrane region" description="Helical" evidence="12">
    <location>
        <begin position="234"/>
        <end position="254"/>
    </location>
</feature>
<keyword evidence="8 12" id="KW-0812">Transmembrane</keyword>
<dbReference type="GO" id="GO:0005886">
    <property type="term" value="C:plasma membrane"/>
    <property type="evidence" value="ECO:0007669"/>
    <property type="project" value="TreeGrafter"/>
</dbReference>
<evidence type="ECO:0000256" key="11">
    <source>
        <dbReference type="ARBA" id="ARBA00034524"/>
    </source>
</evidence>
<feature type="transmembrane region" description="Helical" evidence="12">
    <location>
        <begin position="21"/>
        <end position="40"/>
    </location>
</feature>
<dbReference type="PANTHER" id="PTHR11048:SF28">
    <property type="entry name" value="4-HYDROXYBENZOATE POLYPRENYLTRANSFERASE, MITOCHONDRIAL"/>
    <property type="match status" value="1"/>
</dbReference>
<comment type="cofactor">
    <cofactor evidence="1">
        <name>Mg(2+)</name>
        <dbReference type="ChEBI" id="CHEBI:18420"/>
    </cofactor>
</comment>
<keyword evidence="5" id="KW-0997">Cell inner membrane</keyword>
<dbReference type="OrthoDB" id="9782418at2"/>
<proteinExistence type="inferred from homology"/>
<feature type="transmembrane region" description="Helical" evidence="12">
    <location>
        <begin position="209"/>
        <end position="228"/>
    </location>
</feature>